<dbReference type="SUPFAM" id="SSF49879">
    <property type="entry name" value="SMAD/FHA domain"/>
    <property type="match status" value="1"/>
</dbReference>
<keyword evidence="3 4" id="KW-0067">ATP-binding</keyword>
<dbReference type="Pfam" id="PF00069">
    <property type="entry name" value="Pkinase"/>
    <property type="match status" value="1"/>
</dbReference>
<dbReference type="OrthoDB" id="74764at2759"/>
<evidence type="ECO:0000313" key="8">
    <source>
        <dbReference type="Proteomes" id="UP000196158"/>
    </source>
</evidence>
<feature type="binding site" evidence="4">
    <location>
        <position position="193"/>
    </location>
    <ligand>
        <name>ATP</name>
        <dbReference type="ChEBI" id="CHEBI:30616"/>
    </ligand>
</feature>
<dbReference type="SMART" id="SM00240">
    <property type="entry name" value="FHA"/>
    <property type="match status" value="1"/>
</dbReference>
<dbReference type="Pfam" id="PF00498">
    <property type="entry name" value="FHA"/>
    <property type="match status" value="1"/>
</dbReference>
<dbReference type="FunFam" id="1.10.510.10:FF:001021">
    <property type="entry name" value="Serine/threonine protein kinase"/>
    <property type="match status" value="1"/>
</dbReference>
<dbReference type="InterPro" id="IPR008984">
    <property type="entry name" value="SMAD_FHA_dom_sf"/>
</dbReference>
<feature type="domain" description="FHA" evidence="5">
    <location>
        <begin position="45"/>
        <end position="100"/>
    </location>
</feature>
<protein>
    <submittedName>
        <fullName evidence="7">Similar to Saccharomyces cerevisiae YOR351C MEK1 Meiosis-specific serine/threonine protein kinase</fullName>
    </submittedName>
</protein>
<keyword evidence="7" id="KW-0418">Kinase</keyword>
<dbReference type="InterPro" id="IPR000253">
    <property type="entry name" value="FHA_dom"/>
</dbReference>
<dbReference type="PANTHER" id="PTHR24347">
    <property type="entry name" value="SERINE/THREONINE-PROTEIN KINASE"/>
    <property type="match status" value="1"/>
</dbReference>
<reference evidence="7 8" key="1">
    <citation type="submission" date="2017-04" db="EMBL/GenBank/DDBJ databases">
        <authorList>
            <person name="Afonso C.L."/>
            <person name="Miller P.J."/>
            <person name="Scott M.A."/>
            <person name="Spackman E."/>
            <person name="Goraichik I."/>
            <person name="Dimitrov K.M."/>
            <person name="Suarez D.L."/>
            <person name="Swayne D.E."/>
        </authorList>
    </citation>
    <scope>NUCLEOTIDE SEQUENCE [LARGE SCALE GENOMIC DNA]</scope>
</reference>
<dbReference type="CDD" id="cd05117">
    <property type="entry name" value="STKc_CAMK"/>
    <property type="match status" value="1"/>
</dbReference>
<dbReference type="CDD" id="cd22670">
    <property type="entry name" value="FHA_MEK1-like"/>
    <property type="match status" value="1"/>
</dbReference>
<comment type="similarity">
    <text evidence="1">Belongs to the protein kinase superfamily. CAMK Ser/Thr protein kinase family. CHEK2 subfamily.</text>
</comment>
<dbReference type="Gene3D" id="3.30.200.20">
    <property type="entry name" value="Phosphorylase Kinase, domain 1"/>
    <property type="match status" value="1"/>
</dbReference>
<dbReference type="Gene3D" id="2.60.200.20">
    <property type="match status" value="1"/>
</dbReference>
<dbReference type="EMBL" id="FXLY01000006">
    <property type="protein sequence ID" value="SMN20722.1"/>
    <property type="molecule type" value="Genomic_DNA"/>
</dbReference>
<dbReference type="Proteomes" id="UP000196158">
    <property type="component" value="Unassembled WGS sequence"/>
</dbReference>
<dbReference type="InterPro" id="IPR011009">
    <property type="entry name" value="Kinase-like_dom_sf"/>
</dbReference>
<dbReference type="Gene3D" id="1.10.510.10">
    <property type="entry name" value="Transferase(Phosphotransferase) domain 1"/>
    <property type="match status" value="1"/>
</dbReference>
<dbReference type="PROSITE" id="PS50006">
    <property type="entry name" value="FHA_DOMAIN"/>
    <property type="match status" value="1"/>
</dbReference>
<dbReference type="InterPro" id="IPR017441">
    <property type="entry name" value="Protein_kinase_ATP_BS"/>
</dbReference>
<dbReference type="SUPFAM" id="SSF56112">
    <property type="entry name" value="Protein kinase-like (PK-like)"/>
    <property type="match status" value="1"/>
</dbReference>
<organism evidence="7 8">
    <name type="scientific">Maudiozyma saulgeensis</name>
    <dbReference type="NCBI Taxonomy" id="1789683"/>
    <lineage>
        <taxon>Eukaryota</taxon>
        <taxon>Fungi</taxon>
        <taxon>Dikarya</taxon>
        <taxon>Ascomycota</taxon>
        <taxon>Saccharomycotina</taxon>
        <taxon>Saccharomycetes</taxon>
        <taxon>Saccharomycetales</taxon>
        <taxon>Saccharomycetaceae</taxon>
        <taxon>Maudiozyma</taxon>
    </lineage>
</organism>
<gene>
    <name evidence="7" type="ORF">KASA_0M01144G</name>
</gene>
<evidence type="ECO:0000256" key="1">
    <source>
        <dbReference type="ARBA" id="ARBA00005575"/>
    </source>
</evidence>
<dbReference type="InterPro" id="IPR008271">
    <property type="entry name" value="Ser/Thr_kinase_AS"/>
</dbReference>
<evidence type="ECO:0000256" key="3">
    <source>
        <dbReference type="ARBA" id="ARBA00022840"/>
    </source>
</evidence>
<dbReference type="PROSITE" id="PS50011">
    <property type="entry name" value="PROTEIN_KINASE_DOM"/>
    <property type="match status" value="1"/>
</dbReference>
<evidence type="ECO:0000259" key="5">
    <source>
        <dbReference type="PROSITE" id="PS50006"/>
    </source>
</evidence>
<dbReference type="GO" id="GO:0005524">
    <property type="term" value="F:ATP binding"/>
    <property type="evidence" value="ECO:0007669"/>
    <property type="project" value="UniProtKB-UniRule"/>
</dbReference>
<name>A0A1X7R4Y1_9SACH</name>
<dbReference type="PROSITE" id="PS00107">
    <property type="entry name" value="PROTEIN_KINASE_ATP"/>
    <property type="match status" value="1"/>
</dbReference>
<keyword evidence="7" id="KW-0808">Transferase</keyword>
<dbReference type="InterPro" id="IPR000719">
    <property type="entry name" value="Prot_kinase_dom"/>
</dbReference>
<dbReference type="GO" id="GO:0004674">
    <property type="term" value="F:protein serine/threonine kinase activity"/>
    <property type="evidence" value="ECO:0007669"/>
    <property type="project" value="UniProtKB-KW"/>
</dbReference>
<dbReference type="STRING" id="1789683.A0A1X7R4Y1"/>
<keyword evidence="2 4" id="KW-0547">Nucleotide-binding</keyword>
<feature type="domain" description="Protein kinase" evidence="6">
    <location>
        <begin position="154"/>
        <end position="440"/>
    </location>
</feature>
<dbReference type="SMART" id="SM00220">
    <property type="entry name" value="S_TKc"/>
    <property type="match status" value="1"/>
</dbReference>
<sequence length="524" mass="59794">MSRILGCLELVNVSSLKLSHLKEVNGITQDDLVDNTIPIRSHHVLKIGRNGIETDLIIDHPAVSAIHCIFWCVLFDEESFPMCYIKDVSLNGTKINNVLLQRDTSYLLKDNDIISIECDSGIICSLKFIETITRKLNVDLLKQLNVEHSIDDWKISTRVVGNGTFGHVLVCENEKINNFTQKHFTLPKNYAVKIIKLKPNKLNKEAKILLQLNHPNIIKVYHTHMDLNNNLFIFQDLISGGDLFSYLAKTDCLTAIPETESLLIVYQILLALRYLHKRGVVHRDLKLDNILLASPEPCTRITLADFGIAKHLTSTKTRMHTVVGTPEYCAPEVGFKANREMYQTFSRAATLSDKDVGYSNKCDLWSLGVITHIMLTGISPFYGDGTEKSIIENAMRGNINYNIKHWEKISSTAKEFVKNLLQVDVRQRFDSNQAINHPWIETHRSQLDQIYQKKILQQGASKRPTTSLSKTPGNQIKPYLVQDTNDSIEKTKMNWKRKLPKTIVVSNKKHKLNTLHKYTNKQKI</sequence>
<accession>A0A1X7R4Y1</accession>
<keyword evidence="8" id="KW-1185">Reference proteome</keyword>
<evidence type="ECO:0000313" key="7">
    <source>
        <dbReference type="EMBL" id="SMN20722.1"/>
    </source>
</evidence>
<proteinExistence type="inferred from homology"/>
<dbReference type="AlphaFoldDB" id="A0A1X7R4Y1"/>
<dbReference type="PROSITE" id="PS00108">
    <property type="entry name" value="PROTEIN_KINASE_ST"/>
    <property type="match status" value="1"/>
</dbReference>
<evidence type="ECO:0000256" key="4">
    <source>
        <dbReference type="PROSITE-ProRule" id="PRU10141"/>
    </source>
</evidence>
<evidence type="ECO:0000256" key="2">
    <source>
        <dbReference type="ARBA" id="ARBA00022741"/>
    </source>
</evidence>
<keyword evidence="7" id="KW-0723">Serine/threonine-protein kinase</keyword>
<evidence type="ECO:0000259" key="6">
    <source>
        <dbReference type="PROSITE" id="PS50011"/>
    </source>
</evidence>